<accession>A0A382LL37</accession>
<feature type="domain" description="Cell wall hydrolase SleB" evidence="1">
    <location>
        <begin position="22"/>
        <end position="49"/>
    </location>
</feature>
<name>A0A382LL37_9ZZZZ</name>
<dbReference type="Gene3D" id="1.10.10.2520">
    <property type="entry name" value="Cell wall hydrolase SleB, domain 1"/>
    <property type="match status" value="1"/>
</dbReference>
<protein>
    <recommendedName>
        <fullName evidence="1">Cell wall hydrolase SleB domain-containing protein</fullName>
    </recommendedName>
</protein>
<dbReference type="AlphaFoldDB" id="A0A382LL37"/>
<feature type="non-terminal residue" evidence="2">
    <location>
        <position position="49"/>
    </location>
</feature>
<sequence>MTYLRSDDLRCMALNLYHEARNESTAGRVAVGQVVLNRVKSIYFPQSVC</sequence>
<evidence type="ECO:0000313" key="2">
    <source>
        <dbReference type="EMBL" id="SVC37554.1"/>
    </source>
</evidence>
<dbReference type="EMBL" id="UINC01087841">
    <property type="protein sequence ID" value="SVC37554.1"/>
    <property type="molecule type" value="Genomic_DNA"/>
</dbReference>
<dbReference type="Pfam" id="PF07486">
    <property type="entry name" value="Hydrolase_2"/>
    <property type="match status" value="1"/>
</dbReference>
<evidence type="ECO:0000259" key="1">
    <source>
        <dbReference type="Pfam" id="PF07486"/>
    </source>
</evidence>
<proteinExistence type="predicted"/>
<gene>
    <name evidence="2" type="ORF">METZ01_LOCUS290408</name>
</gene>
<dbReference type="InterPro" id="IPR042047">
    <property type="entry name" value="SleB_dom1"/>
</dbReference>
<organism evidence="2">
    <name type="scientific">marine metagenome</name>
    <dbReference type="NCBI Taxonomy" id="408172"/>
    <lineage>
        <taxon>unclassified sequences</taxon>
        <taxon>metagenomes</taxon>
        <taxon>ecological metagenomes</taxon>
    </lineage>
</organism>
<dbReference type="InterPro" id="IPR011105">
    <property type="entry name" value="Cell_wall_hydrolase_SleB"/>
</dbReference>
<reference evidence="2" key="1">
    <citation type="submission" date="2018-05" db="EMBL/GenBank/DDBJ databases">
        <authorList>
            <person name="Lanie J.A."/>
            <person name="Ng W.-L."/>
            <person name="Kazmierczak K.M."/>
            <person name="Andrzejewski T.M."/>
            <person name="Davidsen T.M."/>
            <person name="Wayne K.J."/>
            <person name="Tettelin H."/>
            <person name="Glass J.I."/>
            <person name="Rusch D."/>
            <person name="Podicherti R."/>
            <person name="Tsui H.-C.T."/>
            <person name="Winkler M.E."/>
        </authorList>
    </citation>
    <scope>NUCLEOTIDE SEQUENCE</scope>
</reference>
<dbReference type="GO" id="GO:0016787">
    <property type="term" value="F:hydrolase activity"/>
    <property type="evidence" value="ECO:0007669"/>
    <property type="project" value="InterPro"/>
</dbReference>